<evidence type="ECO:0000313" key="2">
    <source>
        <dbReference type="Proteomes" id="UP001281761"/>
    </source>
</evidence>
<sequence>MHRRGRKELFGERRVDDVTVKDNHAENDEPKRADHFWTIGGHLRIYWSTPAISAFPTFEEGPQKSIGGI</sequence>
<comment type="caution">
    <text evidence="1">The sequence shown here is derived from an EMBL/GenBank/DDBJ whole genome shotgun (WGS) entry which is preliminary data.</text>
</comment>
<proteinExistence type="predicted"/>
<reference evidence="1 2" key="1">
    <citation type="journal article" date="2022" name="bioRxiv">
        <title>Genomics of Preaxostyla Flagellates Illuminates Evolutionary Transitions and the Path Towards Mitochondrial Loss.</title>
        <authorList>
            <person name="Novak L.V.F."/>
            <person name="Treitli S.C."/>
            <person name="Pyrih J."/>
            <person name="Halakuc P."/>
            <person name="Pipaliya S.V."/>
            <person name="Vacek V."/>
            <person name="Brzon O."/>
            <person name="Soukal P."/>
            <person name="Eme L."/>
            <person name="Dacks J.B."/>
            <person name="Karnkowska A."/>
            <person name="Elias M."/>
            <person name="Hampl V."/>
        </authorList>
    </citation>
    <scope>NUCLEOTIDE SEQUENCE [LARGE SCALE GENOMIC DNA]</scope>
    <source>
        <strain evidence="1">NAU3</strain>
        <tissue evidence="1">Gut</tissue>
    </source>
</reference>
<organism evidence="1 2">
    <name type="scientific">Blattamonas nauphoetae</name>
    <dbReference type="NCBI Taxonomy" id="2049346"/>
    <lineage>
        <taxon>Eukaryota</taxon>
        <taxon>Metamonada</taxon>
        <taxon>Preaxostyla</taxon>
        <taxon>Oxymonadida</taxon>
        <taxon>Blattamonas</taxon>
    </lineage>
</organism>
<dbReference type="EMBL" id="JARBJD010000025">
    <property type="protein sequence ID" value="KAK2960135.1"/>
    <property type="molecule type" value="Genomic_DNA"/>
</dbReference>
<name>A0ABQ9Y8S2_9EUKA</name>
<gene>
    <name evidence="1" type="ORF">BLNAU_5018</name>
</gene>
<evidence type="ECO:0000313" key="1">
    <source>
        <dbReference type="EMBL" id="KAK2960135.1"/>
    </source>
</evidence>
<keyword evidence="2" id="KW-1185">Reference proteome</keyword>
<protein>
    <submittedName>
        <fullName evidence="1">Uncharacterized protein</fullName>
    </submittedName>
</protein>
<dbReference type="Proteomes" id="UP001281761">
    <property type="component" value="Unassembled WGS sequence"/>
</dbReference>
<accession>A0ABQ9Y8S2</accession>